<accession>A0A0U2WKJ7</accession>
<name>A0A0U2WKJ7_9GAMM</name>
<dbReference type="PATRIC" id="fig|1315283.4.peg.1037"/>
<dbReference type="Proteomes" id="UP000065261">
    <property type="component" value="Chromosome I"/>
</dbReference>
<feature type="signal peptide" evidence="1">
    <location>
        <begin position="1"/>
        <end position="21"/>
    </location>
</feature>
<dbReference type="PROSITE" id="PS51257">
    <property type="entry name" value="PROKAR_LIPOPROTEIN"/>
    <property type="match status" value="1"/>
</dbReference>
<dbReference type="EMBL" id="CP011034">
    <property type="protein sequence ID" value="ALS32443.1"/>
    <property type="molecule type" value="Genomic_DNA"/>
</dbReference>
<proteinExistence type="predicted"/>
<dbReference type="GeneID" id="300941100"/>
<dbReference type="RefSeq" id="WP_011327726.1">
    <property type="nucleotide sequence ID" value="NZ_CP011034.1"/>
</dbReference>
<reference evidence="2 3" key="1">
    <citation type="submission" date="2015-03" db="EMBL/GenBank/DDBJ databases">
        <authorList>
            <person name="Murphy D."/>
        </authorList>
    </citation>
    <scope>NUCLEOTIDE SEQUENCE [LARGE SCALE GENOMIC DNA]</scope>
    <source>
        <strain evidence="2 3">KMM 520</strain>
    </source>
</reference>
<evidence type="ECO:0000313" key="3">
    <source>
        <dbReference type="Proteomes" id="UP000065261"/>
    </source>
</evidence>
<evidence type="ECO:0000313" key="2">
    <source>
        <dbReference type="EMBL" id="ALS32443.1"/>
    </source>
</evidence>
<sequence length="198" mass="21940">MNKIASIFIAVTLLLTTGCTAIMTAEQAAPTLNKPQVDEIQIAVVDHRPYVVNGDKLSGFEGLSRSGFGIPYTQNIITGETMPQHLGKRLAAGFIRSGINAKLIATTPQVDINDIKADSDTATIIIVLNEWKYDHHAFTDNSWYNFDLIIKDRTGATLINKNFTGEQDIPSMHTNDLQMLYKERFELAFADPEVKALL</sequence>
<protein>
    <recommendedName>
        <fullName evidence="4">DUF4823 domain-containing protein</fullName>
    </recommendedName>
</protein>
<organism evidence="2">
    <name type="scientific">Pseudoalteromonas translucida KMM 520</name>
    <dbReference type="NCBI Taxonomy" id="1315283"/>
    <lineage>
        <taxon>Bacteria</taxon>
        <taxon>Pseudomonadati</taxon>
        <taxon>Pseudomonadota</taxon>
        <taxon>Gammaproteobacteria</taxon>
        <taxon>Alteromonadales</taxon>
        <taxon>Pseudoalteromonadaceae</taxon>
        <taxon>Pseudoalteromonas</taxon>
    </lineage>
</organism>
<dbReference type="AlphaFoldDB" id="A0A0U2WKJ7"/>
<keyword evidence="1" id="KW-0732">Signal</keyword>
<dbReference type="OrthoDB" id="6989177at2"/>
<evidence type="ECO:0000256" key="1">
    <source>
        <dbReference type="SAM" id="SignalP"/>
    </source>
</evidence>
<gene>
    <name evidence="2" type="ORF">PTRA_a1192</name>
</gene>
<dbReference type="KEGG" id="ptn:PTRA_a1192"/>
<feature type="chain" id="PRO_5006833649" description="DUF4823 domain-containing protein" evidence="1">
    <location>
        <begin position="22"/>
        <end position="198"/>
    </location>
</feature>
<evidence type="ECO:0008006" key="4">
    <source>
        <dbReference type="Google" id="ProtNLM"/>
    </source>
</evidence>